<dbReference type="InterPro" id="IPR001736">
    <property type="entry name" value="PLipase_D/transphosphatidylase"/>
</dbReference>
<dbReference type="GO" id="GO:0032049">
    <property type="term" value="P:cardiolipin biosynthetic process"/>
    <property type="evidence" value="ECO:0007669"/>
    <property type="project" value="UniProtKB-ARBA"/>
</dbReference>
<evidence type="ECO:0000259" key="1">
    <source>
        <dbReference type="PROSITE" id="PS50035"/>
    </source>
</evidence>
<sequence length="474" mass="53198">MAGEMHKDLGVVGSWWQAMMKNAAANKTSDPNYFATRPELLQTEANLELFVVGNGDDVYSHICPAIEQAQQEVILITCFWARSSSLDMLRESLRALSEQVMAKRRSKVRVFIGFSSLSALQKLFHTRSVAGSIYSGSAWTTKLSLPGPEELPGLDIQVKSVFVLPFSVMHPKFVIIDRKLVLLPSCNVSWESWFEGCIALSGPIVKQFVTFWQTFWARTSSNDGNPDDVSFDISDQTKAVVCTRRADTQPGAAYSIVALSHLPPCYAIFLPSPHHAWPRFSFPWQKHRPPPSTPLNTFVLELFESASSTIYIQTPNVTSLPVLSSILRMLRRGVDVHILTSEKLMILEQLVTAGTTTSRCIRKLIKLYKRSNSISVHSDEERLPVRIGKLKVEYYESKGCSQQDGEPVQTHLKLTIVDEEWTILGSGNLDRASWYTSQELGVAFKSRELAKNVHHLVTRQMEGRTKIAFDSAFS</sequence>
<feature type="domain" description="PLD phosphodiesterase" evidence="1">
    <location>
        <begin position="165"/>
        <end position="192"/>
    </location>
</feature>
<keyword evidence="3" id="KW-1185">Reference proteome</keyword>
<dbReference type="RefSeq" id="XP_016213886.1">
    <property type="nucleotide sequence ID" value="XM_016358268.1"/>
</dbReference>
<feature type="domain" description="PLD phosphodiesterase" evidence="1">
    <location>
        <begin position="411"/>
        <end position="433"/>
    </location>
</feature>
<dbReference type="SUPFAM" id="SSF56024">
    <property type="entry name" value="Phospholipase D/nuclease"/>
    <property type="match status" value="2"/>
</dbReference>
<protein>
    <recommendedName>
        <fullName evidence="1">PLD phosphodiesterase domain-containing protein</fullName>
    </recommendedName>
</protein>
<dbReference type="HOGENOM" id="CLU_030268_0_0_1"/>
<evidence type="ECO:0000313" key="2">
    <source>
        <dbReference type="EMBL" id="KIW04017.1"/>
    </source>
</evidence>
<dbReference type="InParanoid" id="A0A0D1YTR5"/>
<dbReference type="AlphaFoldDB" id="A0A0D1YTR5"/>
<reference evidence="2 3" key="1">
    <citation type="submission" date="2015-01" db="EMBL/GenBank/DDBJ databases">
        <title>The Genome Sequence of Ochroconis gallopava CBS43764.</title>
        <authorList>
            <consortium name="The Broad Institute Genomics Platform"/>
            <person name="Cuomo C."/>
            <person name="de Hoog S."/>
            <person name="Gorbushina A."/>
            <person name="Stielow B."/>
            <person name="Teixiera M."/>
            <person name="Abouelleil A."/>
            <person name="Chapman S.B."/>
            <person name="Priest M."/>
            <person name="Young S.K."/>
            <person name="Wortman J."/>
            <person name="Nusbaum C."/>
            <person name="Birren B."/>
        </authorList>
    </citation>
    <scope>NUCLEOTIDE SEQUENCE [LARGE SCALE GENOMIC DNA]</scope>
    <source>
        <strain evidence="2 3">CBS 43764</strain>
    </source>
</reference>
<dbReference type="STRING" id="253628.A0A0D1YTR5"/>
<dbReference type="GO" id="GO:0030572">
    <property type="term" value="F:phosphatidyltransferase activity"/>
    <property type="evidence" value="ECO:0007669"/>
    <property type="project" value="UniProtKB-ARBA"/>
</dbReference>
<dbReference type="Pfam" id="PF13091">
    <property type="entry name" value="PLDc_2"/>
    <property type="match status" value="1"/>
</dbReference>
<gene>
    <name evidence="2" type="ORF">PV09_04842</name>
</gene>
<organism evidence="2 3">
    <name type="scientific">Verruconis gallopava</name>
    <dbReference type="NCBI Taxonomy" id="253628"/>
    <lineage>
        <taxon>Eukaryota</taxon>
        <taxon>Fungi</taxon>
        <taxon>Dikarya</taxon>
        <taxon>Ascomycota</taxon>
        <taxon>Pezizomycotina</taxon>
        <taxon>Dothideomycetes</taxon>
        <taxon>Pleosporomycetidae</taxon>
        <taxon>Venturiales</taxon>
        <taxon>Sympoventuriaceae</taxon>
        <taxon>Verruconis</taxon>
    </lineage>
</organism>
<dbReference type="CDD" id="cd00138">
    <property type="entry name" value="PLDc_SF"/>
    <property type="match status" value="1"/>
</dbReference>
<dbReference type="OrthoDB" id="2958217at2759"/>
<proteinExistence type="predicted"/>
<name>A0A0D1YTR5_9PEZI</name>
<dbReference type="VEuPathDB" id="FungiDB:PV09_04842"/>
<dbReference type="InterPro" id="IPR025202">
    <property type="entry name" value="PLD-like_dom"/>
</dbReference>
<dbReference type="Gene3D" id="3.30.870.10">
    <property type="entry name" value="Endonuclease Chain A"/>
    <property type="match status" value="2"/>
</dbReference>
<dbReference type="PANTHER" id="PTHR21248">
    <property type="entry name" value="CARDIOLIPIN SYNTHASE"/>
    <property type="match status" value="1"/>
</dbReference>
<dbReference type="GeneID" id="27312815"/>
<dbReference type="SMART" id="SM00155">
    <property type="entry name" value="PLDc"/>
    <property type="match status" value="2"/>
</dbReference>
<dbReference type="PROSITE" id="PS50035">
    <property type="entry name" value="PLD"/>
    <property type="match status" value="2"/>
</dbReference>
<evidence type="ECO:0000313" key="3">
    <source>
        <dbReference type="Proteomes" id="UP000053259"/>
    </source>
</evidence>
<accession>A0A0D1YTR5</accession>
<dbReference type="PANTHER" id="PTHR21248:SF11">
    <property type="entry name" value="PLD PHOSPHODIESTERASE DOMAIN-CONTAINING PROTEIN"/>
    <property type="match status" value="1"/>
</dbReference>
<dbReference type="EMBL" id="KN847542">
    <property type="protein sequence ID" value="KIW04017.1"/>
    <property type="molecule type" value="Genomic_DNA"/>
</dbReference>
<dbReference type="Proteomes" id="UP000053259">
    <property type="component" value="Unassembled WGS sequence"/>
</dbReference>